<proteinExistence type="predicted"/>
<feature type="transmembrane region" description="Helical" evidence="1">
    <location>
        <begin position="6"/>
        <end position="22"/>
    </location>
</feature>
<sequence length="90" mass="10251">MNPQLWSWLLTAVGVFGLYLAGRRSPWGWAVGIAAQVLWFAYAVSTRQWGFLVSCFAYGWVYLRNFRQWRAELRATDAETNNEAGAEVSS</sequence>
<keyword evidence="3" id="KW-1185">Reference proteome</keyword>
<dbReference type="AlphaFoldDB" id="A0A931CDJ1"/>
<feature type="transmembrane region" description="Helical" evidence="1">
    <location>
        <begin position="49"/>
        <end position="66"/>
    </location>
</feature>
<feature type="transmembrane region" description="Helical" evidence="1">
    <location>
        <begin position="27"/>
        <end position="43"/>
    </location>
</feature>
<evidence type="ECO:0000313" key="2">
    <source>
        <dbReference type="EMBL" id="MBG0567920.1"/>
    </source>
</evidence>
<gene>
    <name evidence="2" type="ORF">I4J89_41425</name>
</gene>
<dbReference type="EMBL" id="JADQTO010000032">
    <property type="protein sequence ID" value="MBG0567920.1"/>
    <property type="molecule type" value="Genomic_DNA"/>
</dbReference>
<organism evidence="2 3">
    <name type="scientific">Actinoplanes aureus</name>
    <dbReference type="NCBI Taxonomy" id="2792083"/>
    <lineage>
        <taxon>Bacteria</taxon>
        <taxon>Bacillati</taxon>
        <taxon>Actinomycetota</taxon>
        <taxon>Actinomycetes</taxon>
        <taxon>Micromonosporales</taxon>
        <taxon>Micromonosporaceae</taxon>
        <taxon>Actinoplanes</taxon>
    </lineage>
</organism>
<keyword evidence="1" id="KW-1133">Transmembrane helix</keyword>
<evidence type="ECO:0008006" key="4">
    <source>
        <dbReference type="Google" id="ProtNLM"/>
    </source>
</evidence>
<keyword evidence="1" id="KW-0812">Transmembrane</keyword>
<protein>
    <recommendedName>
        <fullName evidence="4">Nicotinate ribosyltransferase</fullName>
    </recommendedName>
</protein>
<dbReference type="Proteomes" id="UP000598146">
    <property type="component" value="Unassembled WGS sequence"/>
</dbReference>
<dbReference type="RefSeq" id="WP_196419694.1">
    <property type="nucleotide sequence ID" value="NZ_JADQTO010000032.1"/>
</dbReference>
<reference evidence="2" key="1">
    <citation type="submission" date="2020-11" db="EMBL/GenBank/DDBJ databases">
        <title>Isolation and identification of active actinomycetes.</title>
        <authorList>
            <person name="Sun X."/>
        </authorList>
    </citation>
    <scope>NUCLEOTIDE SEQUENCE</scope>
    <source>
        <strain evidence="2">NEAU-A11</strain>
    </source>
</reference>
<evidence type="ECO:0000256" key="1">
    <source>
        <dbReference type="SAM" id="Phobius"/>
    </source>
</evidence>
<name>A0A931CDJ1_9ACTN</name>
<keyword evidence="1" id="KW-0472">Membrane</keyword>
<evidence type="ECO:0000313" key="3">
    <source>
        <dbReference type="Proteomes" id="UP000598146"/>
    </source>
</evidence>
<accession>A0A931CDJ1</accession>
<comment type="caution">
    <text evidence="2">The sequence shown here is derived from an EMBL/GenBank/DDBJ whole genome shotgun (WGS) entry which is preliminary data.</text>
</comment>